<dbReference type="AlphaFoldDB" id="K8DXL0"/>
<dbReference type="OrthoDB" id="1786301at2"/>
<organism evidence="1 2">
    <name type="scientific">Desulforamulus hydrothermalis Lam5 = DSM 18033</name>
    <dbReference type="NCBI Taxonomy" id="1121428"/>
    <lineage>
        <taxon>Bacteria</taxon>
        <taxon>Bacillati</taxon>
        <taxon>Bacillota</taxon>
        <taxon>Clostridia</taxon>
        <taxon>Eubacteriales</taxon>
        <taxon>Peptococcaceae</taxon>
        <taxon>Desulforamulus</taxon>
    </lineage>
</organism>
<dbReference type="EMBL" id="CAOS01000003">
    <property type="protein sequence ID" value="CCO07334.1"/>
    <property type="molecule type" value="Genomic_DNA"/>
</dbReference>
<protein>
    <recommendedName>
        <fullName evidence="3">DUF4365 domain-containing protein</fullName>
    </recommendedName>
</protein>
<name>K8DXL0_9FIRM</name>
<dbReference type="RefSeq" id="WP_008410170.1">
    <property type="nucleotide sequence ID" value="NZ_CAOS01000003.1"/>
</dbReference>
<keyword evidence="2" id="KW-1185">Reference proteome</keyword>
<dbReference type="Proteomes" id="UP000009315">
    <property type="component" value="Unassembled WGS sequence"/>
</dbReference>
<evidence type="ECO:0000313" key="2">
    <source>
        <dbReference type="Proteomes" id="UP000009315"/>
    </source>
</evidence>
<sequence>MIDSIDSLDCKPNQKFHCSSHTVKPAALKGHQVFLDVLPETWSVLPTNHPVIHYEVAIPDHSTPRPVKFGVHIVCPASLVKGQDVIVLTMECEKLKYITDQFNKPVIVVAVDNVQESACWLLVQDYISCLPTNQSANWRSQKNVTLHIPVRQLLASPRQLQQSVYGALEFIYMSHFHRYYELFNSRTKRFFASKNELELALQVESNRRSATGQNSCASGSAHSCSCQNTDDFQAFTLHSDSQIQAGLEKAQNMKLLDAKENRQAYYCISQALEVFGDRASAGVRYTAQGEMLFYDFLLHFKKAFDSMGNRSILHLTHPEDYSRYFSAVKELADIITLAIDEGEIIAASLLAIRLADTYLFAAPHIMRTFSQETAAPLMEYAQSMLITAHEMASLVEMPERAVQ</sequence>
<gene>
    <name evidence="1" type="ORF">DESHY_110278</name>
</gene>
<reference evidence="1 2" key="1">
    <citation type="journal article" date="2013" name="Genome Announc.">
        <title>Genome Sequence of the Sulfate-Reducing Bacterium Desulfotomaculum hydrothermale Lam5(T).</title>
        <authorList>
            <person name="Amin O."/>
            <person name="Fardeau M.L."/>
            <person name="Valette O."/>
            <person name="Hirschler-Rea A."/>
            <person name="Barbe V."/>
            <person name="Medigue C."/>
            <person name="Vacherie B."/>
            <person name="Ollivier B."/>
            <person name="Bertin P.N."/>
            <person name="Dolla A."/>
        </authorList>
    </citation>
    <scope>NUCLEOTIDE SEQUENCE [LARGE SCALE GENOMIC DNA]</scope>
    <source>
        <strain evidence="2">Lam5 / DSM 18033</strain>
    </source>
</reference>
<proteinExistence type="predicted"/>
<dbReference type="eggNOG" id="ENOG502ZI4U">
    <property type="taxonomic scope" value="Bacteria"/>
</dbReference>
<accession>K8DXL0</accession>
<evidence type="ECO:0008006" key="3">
    <source>
        <dbReference type="Google" id="ProtNLM"/>
    </source>
</evidence>
<evidence type="ECO:0000313" key="1">
    <source>
        <dbReference type="EMBL" id="CCO07334.1"/>
    </source>
</evidence>
<comment type="caution">
    <text evidence="1">The sequence shown here is derived from an EMBL/GenBank/DDBJ whole genome shotgun (WGS) entry which is preliminary data.</text>
</comment>